<gene>
    <name evidence="1" type="ORF">RHGRI_037738</name>
</gene>
<dbReference type="AlphaFoldDB" id="A0AAV6HSU6"/>
<dbReference type="EMBL" id="JACTNZ010000013">
    <property type="protein sequence ID" value="KAG5517084.1"/>
    <property type="molecule type" value="Genomic_DNA"/>
</dbReference>
<comment type="caution">
    <text evidence="1">The sequence shown here is derived from an EMBL/GenBank/DDBJ whole genome shotgun (WGS) entry which is preliminary data.</text>
</comment>
<dbReference type="Proteomes" id="UP000823749">
    <property type="component" value="Chromosome 13"/>
</dbReference>
<name>A0AAV6HSU6_9ERIC</name>
<evidence type="ECO:0000313" key="2">
    <source>
        <dbReference type="Proteomes" id="UP000823749"/>
    </source>
</evidence>
<proteinExistence type="predicted"/>
<keyword evidence="2" id="KW-1185">Reference proteome</keyword>
<evidence type="ECO:0000313" key="1">
    <source>
        <dbReference type="EMBL" id="KAG5517084.1"/>
    </source>
</evidence>
<organism evidence="1 2">
    <name type="scientific">Rhododendron griersonianum</name>
    <dbReference type="NCBI Taxonomy" id="479676"/>
    <lineage>
        <taxon>Eukaryota</taxon>
        <taxon>Viridiplantae</taxon>
        <taxon>Streptophyta</taxon>
        <taxon>Embryophyta</taxon>
        <taxon>Tracheophyta</taxon>
        <taxon>Spermatophyta</taxon>
        <taxon>Magnoliopsida</taxon>
        <taxon>eudicotyledons</taxon>
        <taxon>Gunneridae</taxon>
        <taxon>Pentapetalae</taxon>
        <taxon>asterids</taxon>
        <taxon>Ericales</taxon>
        <taxon>Ericaceae</taxon>
        <taxon>Ericoideae</taxon>
        <taxon>Rhodoreae</taxon>
        <taxon>Rhododendron</taxon>
    </lineage>
</organism>
<protein>
    <submittedName>
        <fullName evidence="1">Uncharacterized protein</fullName>
    </submittedName>
</protein>
<sequence>MTIRYWDALSFQSIEDVQQQVDTLVFGHLDDGLEIHLVDGQFVFNNGDLVFDDHEDEAPAPADVGRGGYLVYIWTRF</sequence>
<accession>A0AAV6HSU6</accession>
<reference evidence="1 2" key="1">
    <citation type="submission" date="2020-08" db="EMBL/GenBank/DDBJ databases">
        <title>Plant Genome Project.</title>
        <authorList>
            <person name="Zhang R.-G."/>
        </authorList>
    </citation>
    <scope>NUCLEOTIDE SEQUENCE [LARGE SCALE GENOMIC DNA]</scope>
    <source>
        <strain evidence="1">WSP0</strain>
        <tissue evidence="1">Leaf</tissue>
    </source>
</reference>